<dbReference type="EMBL" id="BAABJP010000063">
    <property type="protein sequence ID" value="GAA5175004.1"/>
    <property type="molecule type" value="Genomic_DNA"/>
</dbReference>
<gene>
    <name evidence="1" type="ORF">GCM10023321_80070</name>
</gene>
<accession>A0ABP9RDD6</accession>
<proteinExistence type="predicted"/>
<dbReference type="RefSeq" id="WP_185063217.1">
    <property type="nucleotide sequence ID" value="NZ_BAABJP010000063.1"/>
</dbReference>
<reference evidence="2" key="1">
    <citation type="journal article" date="2019" name="Int. J. Syst. Evol. Microbiol.">
        <title>The Global Catalogue of Microorganisms (GCM) 10K type strain sequencing project: providing services to taxonomists for standard genome sequencing and annotation.</title>
        <authorList>
            <consortium name="The Broad Institute Genomics Platform"/>
            <consortium name="The Broad Institute Genome Sequencing Center for Infectious Disease"/>
            <person name="Wu L."/>
            <person name="Ma J."/>
        </authorList>
    </citation>
    <scope>NUCLEOTIDE SEQUENCE [LARGE SCALE GENOMIC DNA]</scope>
    <source>
        <strain evidence="2">JCM 18303</strain>
    </source>
</reference>
<evidence type="ECO:0000313" key="2">
    <source>
        <dbReference type="Proteomes" id="UP001428817"/>
    </source>
</evidence>
<dbReference type="Proteomes" id="UP001428817">
    <property type="component" value="Unassembled WGS sequence"/>
</dbReference>
<keyword evidence="2" id="KW-1185">Reference proteome</keyword>
<name>A0ABP9RDD6_9PSEU</name>
<evidence type="ECO:0008006" key="3">
    <source>
        <dbReference type="Google" id="ProtNLM"/>
    </source>
</evidence>
<protein>
    <recommendedName>
        <fullName evidence="3">DUF4178 domain-containing protein</fullName>
    </recommendedName>
</protein>
<organism evidence="1 2">
    <name type="scientific">Pseudonocardia eucalypti</name>
    <dbReference type="NCBI Taxonomy" id="648755"/>
    <lineage>
        <taxon>Bacteria</taxon>
        <taxon>Bacillati</taxon>
        <taxon>Actinomycetota</taxon>
        <taxon>Actinomycetes</taxon>
        <taxon>Pseudonocardiales</taxon>
        <taxon>Pseudonocardiaceae</taxon>
        <taxon>Pseudonocardia</taxon>
    </lineage>
</organism>
<dbReference type="InterPro" id="IPR056510">
    <property type="entry name" value="WapI"/>
</dbReference>
<sequence>MRLVSGSAFVDLRPVGYQYSSVSGGWDGNWLLVRGEVGLDDGRSWSFTDPCLTTWEARSLGEWLRAVADGDVPVTDGEPFGFTEPNLALSLAERSDDRYTVRIHLALGSCPPWPVEAPYFLPLRLGRDELRRGADHWVRESAAFPPR</sequence>
<comment type="caution">
    <text evidence="1">The sequence shown here is derived from an EMBL/GenBank/DDBJ whole genome shotgun (WGS) entry which is preliminary data.</text>
</comment>
<evidence type="ECO:0000313" key="1">
    <source>
        <dbReference type="EMBL" id="GAA5175004.1"/>
    </source>
</evidence>
<dbReference type="Pfam" id="PF24716">
    <property type="entry name" value="WapI"/>
    <property type="match status" value="1"/>
</dbReference>